<reference evidence="1" key="1">
    <citation type="submission" date="2020-04" db="EMBL/GenBank/DDBJ databases">
        <title>A chromosome-scale assembly and high-density genetic map of the yellow drum (Nibea albiflora) genome.</title>
        <authorList>
            <person name="Xu D."/>
            <person name="Zhang W."/>
            <person name="Chen R."/>
            <person name="Tan P."/>
            <person name="Wang L."/>
            <person name="Song H."/>
            <person name="Tian L."/>
            <person name="Zhu Q."/>
            <person name="Wang B."/>
        </authorList>
    </citation>
    <scope>NUCLEOTIDE SEQUENCE</scope>
    <source>
        <strain evidence="1">ZJHYS-2018</strain>
    </source>
</reference>
<organism evidence="1 2">
    <name type="scientific">Nibea albiflora</name>
    <name type="common">Yellow drum</name>
    <name type="synonym">Corvina albiflora</name>
    <dbReference type="NCBI Taxonomy" id="240163"/>
    <lineage>
        <taxon>Eukaryota</taxon>
        <taxon>Metazoa</taxon>
        <taxon>Chordata</taxon>
        <taxon>Craniata</taxon>
        <taxon>Vertebrata</taxon>
        <taxon>Euteleostomi</taxon>
        <taxon>Actinopterygii</taxon>
        <taxon>Neopterygii</taxon>
        <taxon>Teleostei</taxon>
        <taxon>Neoteleostei</taxon>
        <taxon>Acanthomorphata</taxon>
        <taxon>Eupercaria</taxon>
        <taxon>Sciaenidae</taxon>
        <taxon>Nibea</taxon>
    </lineage>
</organism>
<accession>A0ACB7F1E1</accession>
<comment type="caution">
    <text evidence="1">The sequence shown here is derived from an EMBL/GenBank/DDBJ whole genome shotgun (WGS) entry which is preliminary data.</text>
</comment>
<dbReference type="EMBL" id="CM024807">
    <property type="protein sequence ID" value="KAG8008141.1"/>
    <property type="molecule type" value="Genomic_DNA"/>
</dbReference>
<name>A0ACB7F1E1_NIBAL</name>
<evidence type="ECO:0000313" key="1">
    <source>
        <dbReference type="EMBL" id="KAG8008141.1"/>
    </source>
</evidence>
<protein>
    <submittedName>
        <fullName evidence="1">Uncharacterized protein</fullName>
    </submittedName>
</protein>
<dbReference type="Proteomes" id="UP000805704">
    <property type="component" value="Chromosome 19"/>
</dbReference>
<evidence type="ECO:0000313" key="2">
    <source>
        <dbReference type="Proteomes" id="UP000805704"/>
    </source>
</evidence>
<sequence>ASSVSVLFTLCSSAIMSIEAADCWLHCPLTQLLFWHDTGSAFPCATKPPLHPAANKLSVDCSWARHRPVKCAPSRVKQRTKRSQTTQNIHEEDYERPARVPLLRSSVYTL</sequence>
<proteinExistence type="predicted"/>
<feature type="non-terminal residue" evidence="1">
    <location>
        <position position="1"/>
    </location>
</feature>
<keyword evidence="2" id="KW-1185">Reference proteome</keyword>
<gene>
    <name evidence="1" type="ORF">GBF38_019154</name>
</gene>